<comment type="subcellular location">
    <subcellularLocation>
        <location evidence="1">Nucleus</location>
    </subcellularLocation>
</comment>
<dbReference type="Proteomes" id="UP000001514">
    <property type="component" value="Unassembled WGS sequence"/>
</dbReference>
<keyword evidence="4" id="KW-0804">Transcription</keyword>
<dbReference type="InterPro" id="IPR035625">
    <property type="entry name" value="Tfc3-like_eWH"/>
</dbReference>
<dbReference type="GO" id="GO:0006384">
    <property type="term" value="P:transcription initiation at RNA polymerase III promoter"/>
    <property type="evidence" value="ECO:0000318"/>
    <property type="project" value="GO_Central"/>
</dbReference>
<accession>D8SCA7</accession>
<dbReference type="eggNOG" id="ENOG502QPUA">
    <property type="taxonomic scope" value="Eukaryota"/>
</dbReference>
<dbReference type="InterPro" id="IPR007309">
    <property type="entry name" value="TFIIIC_Bblock-bd"/>
</dbReference>
<feature type="domain" description="B-block binding subunit of TFIIIC" evidence="7">
    <location>
        <begin position="114"/>
        <end position="188"/>
    </location>
</feature>
<keyword evidence="3" id="KW-0238">DNA-binding</keyword>
<dbReference type="InterPro" id="IPR056467">
    <property type="entry name" value="eWH_GTF3C1"/>
</dbReference>
<gene>
    <name evidence="14" type="ORF">SELMODRAFT_420531</name>
</gene>
<dbReference type="OMA" id="ALHDEEC"/>
<dbReference type="GO" id="GO:0005634">
    <property type="term" value="C:nucleus"/>
    <property type="evidence" value="ECO:0007669"/>
    <property type="project" value="UniProtKB-SubCell"/>
</dbReference>
<dbReference type="InterPro" id="IPR056020">
    <property type="entry name" value="DUF7599"/>
</dbReference>
<feature type="compositionally biased region" description="Low complexity" evidence="6">
    <location>
        <begin position="438"/>
        <end position="452"/>
    </location>
</feature>
<dbReference type="InterPro" id="IPR056064">
    <property type="entry name" value="DUF7647"/>
</dbReference>
<evidence type="ECO:0000256" key="1">
    <source>
        <dbReference type="ARBA" id="ARBA00004123"/>
    </source>
</evidence>
<dbReference type="HOGENOM" id="CLU_000924_0_0_1"/>
<evidence type="ECO:0000259" key="7">
    <source>
        <dbReference type="Pfam" id="PF04182"/>
    </source>
</evidence>
<evidence type="ECO:0000256" key="4">
    <source>
        <dbReference type="ARBA" id="ARBA00023163"/>
    </source>
</evidence>
<organism evidence="15">
    <name type="scientific">Selaginella moellendorffii</name>
    <name type="common">Spikemoss</name>
    <dbReference type="NCBI Taxonomy" id="88036"/>
    <lineage>
        <taxon>Eukaryota</taxon>
        <taxon>Viridiplantae</taxon>
        <taxon>Streptophyta</taxon>
        <taxon>Embryophyta</taxon>
        <taxon>Tracheophyta</taxon>
        <taxon>Lycopodiopsida</taxon>
        <taxon>Selaginellales</taxon>
        <taxon>Selaginellaceae</taxon>
        <taxon>Selaginella</taxon>
    </lineage>
</organism>
<evidence type="ECO:0000259" key="9">
    <source>
        <dbReference type="Pfam" id="PF24101"/>
    </source>
</evidence>
<keyword evidence="15" id="KW-1185">Reference proteome</keyword>
<dbReference type="STRING" id="88036.D8SCA7"/>
<dbReference type="InterPro" id="IPR056063">
    <property type="entry name" value="DUF7646"/>
</dbReference>
<evidence type="ECO:0000259" key="10">
    <source>
        <dbReference type="Pfam" id="PF24538"/>
    </source>
</evidence>
<name>D8SCA7_SELML</name>
<evidence type="ECO:0000256" key="6">
    <source>
        <dbReference type="SAM" id="MobiDB-lite"/>
    </source>
</evidence>
<sequence>MEKLVVAALEEIAAEGPRGCDLAKLWSLIQCAPAAAALGADVLDDHIKQEIWRSLLRVPGLSITDAAGGACDSSLVETFETAERMGVVAVASQELRDGCLGLYDISHADTQPSQIQHAILERLASARTKGVTQNELGKEFKVEGNKLFYILRSLEVRGLIVRKSILLRNNKKNSSIVVTNLVHLARYALNMSLNSHQRLESNTVEEAGEGSPNGGKQLTINDDVPAMRAICEKLQEADGKVLVVSDLKLTLGYRLAAGHRAWRRLVKRLEEGGYVTNIKAKIGRKEKPCLQLLKPFNDLEQQSPAGDGDIELKGPKRGQVTQQLVDLSVDQQIYNMIDDEGADGVTMMEVWKRIGLNNKRNYYRIQNMTVKHGLLFEAENHKRSTIYRLRTTKRKRSDSENENDDEPRETGADPDSLFKMEVEEDANAVVASLQQEGAASTSSPADQTAPAAAFPPPSLFRKGQAYPCLTVTTTSIQREKHILARLQEEKFLVRAELHRWLESISSQKTTMDRKTLIRTLEKLQSEGKCKCVTLEIPGTTNCGRKRKADIVLLPSVDLDFDLLNAIHERIRKAETDNRLQGREKSAAAGSTAVVVTGLKRMKLEHRKPLLDPSTKPVALQENGYIPAKMVRVRMLHHFLWSYTNNQHIGNGYRIFGLTDALLTMPLELFLQVVGSSRSINNLAERCKQGTRICELSPTEQAALLDSTAGGRLAWLVDVLRRLKLLRFALDCPVSPQATGQFGSITLMEATVSYAMEEQIYIQEPPPPPLHAWTSKTAPDSLTQHNFDIVSEGQLEKYWEFLEYFYSGADPSIARHAFPGSNVPEVFGLRSWTSLRVMTMDQRNELFKRLNDVERLSVKECAQVSKDLNLTLQQVLRYSYEKNRRLRLQSLKAADDFMEVFRNISDLPGETFPSKDVTKQITEVANDDASGGDEIDDNGNHGNHISVNKLKPARSRFPWSDSVDRVVAFAYAKHRALTMNRIIWKEVKDLPAPPMTCRRRISQLKTEPTVKKALFNLCSLLAARYDRYCSLEDQEGGGGGFEYDPEGCDMTGFKEAESRRYSEYYWDNPRDPAVASALDEFIRCKNLSRSAVNRQIPKKGVTGSGSNALANSIEPHRLLKTQGVATKVSVKKRAKRAAKRRPASLQIANPEQVVRASLGAANAVELIKLIFLNSYVSDGRVQVPKAFVDGLHQFRHSDVHAAFSFLKDRTMVTSGGGELSFSLSEEFNANAFSSPLPSTTFHEFMAFSEWFQQHEGELDQGWVPYDLEENYGQLVHLLGRVTAGELRLMPRLPRDGIGESDDPRTIGCCIKRRFDSAEAELEDCTAKARLRGLGGQDYFQAARRERGFPDIQTLVHREAFTTPSLLHSLSIEEDNILIDFPSHTEEGEQYHDDAGSLCEPETSEAAMRAIQDGGEEGLSMEELGTRLGLSGRPFTVVLERLNGDTVALWLLGNPRDMSRAEQYVKELEWSGRVRRVNAFDHVRAVVQPHSRRYNLRFPSTTEAEGEDAETENTQPILPWFTSQGTVNTSVLTDLSRRVIGIVMASPGISEENLLRQMDVLNPQVGDKKTARELVNLLLVDGKIVMRSSTLEAVAPPPLLGNLTTKRCHKVVHYYVNSLDTLAV</sequence>
<dbReference type="Pfam" id="PF24538">
    <property type="entry name" value="DUF7599"/>
    <property type="match status" value="1"/>
</dbReference>
<feature type="domain" description="DUF7645" evidence="11">
    <location>
        <begin position="833"/>
        <end position="889"/>
    </location>
</feature>
<evidence type="ECO:0000259" key="11">
    <source>
        <dbReference type="Pfam" id="PF24655"/>
    </source>
</evidence>
<evidence type="ECO:0000256" key="3">
    <source>
        <dbReference type="ARBA" id="ARBA00023125"/>
    </source>
</evidence>
<proteinExistence type="predicted"/>
<dbReference type="CDD" id="cd16169">
    <property type="entry name" value="Tau138_eWH"/>
    <property type="match status" value="1"/>
</dbReference>
<dbReference type="InterPro" id="IPR056062">
    <property type="entry name" value="DUF7645"/>
</dbReference>
<feature type="domain" description="DUF7599" evidence="10">
    <location>
        <begin position="221"/>
        <end position="303"/>
    </location>
</feature>
<feature type="region of interest" description="Disordered" evidence="6">
    <location>
        <begin position="433"/>
        <end position="458"/>
    </location>
</feature>
<feature type="domain" description="GTF3C1 extended winged-helix" evidence="9">
    <location>
        <begin position="471"/>
        <end position="576"/>
    </location>
</feature>
<dbReference type="KEGG" id="smo:SELMODRAFT_420531"/>
<dbReference type="Pfam" id="PF24657">
    <property type="entry name" value="DUF7646"/>
    <property type="match status" value="1"/>
</dbReference>
<dbReference type="PANTHER" id="PTHR15180:SF1">
    <property type="entry name" value="GENERAL TRANSCRIPTION FACTOR 3C POLYPEPTIDE 1"/>
    <property type="match status" value="1"/>
</dbReference>
<dbReference type="GO" id="GO:0042791">
    <property type="term" value="P:5S class rRNA transcription by RNA polymerase III"/>
    <property type="evidence" value="ECO:0000318"/>
    <property type="project" value="GO_Central"/>
</dbReference>
<dbReference type="InterPro" id="IPR036390">
    <property type="entry name" value="WH_DNA-bd_sf"/>
</dbReference>
<evidence type="ECO:0000259" key="8">
    <source>
        <dbReference type="Pfam" id="PF23704"/>
    </source>
</evidence>
<evidence type="ECO:0000313" key="14">
    <source>
        <dbReference type="EMBL" id="EFJ17673.1"/>
    </source>
</evidence>
<evidence type="ECO:0000313" key="15">
    <source>
        <dbReference type="Proteomes" id="UP000001514"/>
    </source>
</evidence>
<evidence type="ECO:0000259" key="13">
    <source>
        <dbReference type="Pfam" id="PF24658"/>
    </source>
</evidence>
<dbReference type="SUPFAM" id="SSF46785">
    <property type="entry name" value="Winged helix' DNA-binding domain"/>
    <property type="match status" value="1"/>
</dbReference>
<dbReference type="InParanoid" id="D8SCA7"/>
<dbReference type="Gramene" id="EFJ17673">
    <property type="protein sequence ID" value="EFJ17673"/>
    <property type="gene ID" value="SELMODRAFT_420531"/>
</dbReference>
<dbReference type="EMBL" id="GL377612">
    <property type="protein sequence ID" value="EFJ17673.1"/>
    <property type="molecule type" value="Genomic_DNA"/>
</dbReference>
<keyword evidence="2" id="KW-0597">Phosphoprotein</keyword>
<dbReference type="GO" id="GO:0000127">
    <property type="term" value="C:transcription factor TFIIIC complex"/>
    <property type="evidence" value="ECO:0000318"/>
    <property type="project" value="GO_Central"/>
</dbReference>
<reference evidence="14 15" key="1">
    <citation type="journal article" date="2011" name="Science">
        <title>The Selaginella genome identifies genetic changes associated with the evolution of vascular plants.</title>
        <authorList>
            <person name="Banks J.A."/>
            <person name="Nishiyama T."/>
            <person name="Hasebe M."/>
            <person name="Bowman J.L."/>
            <person name="Gribskov M."/>
            <person name="dePamphilis C."/>
            <person name="Albert V.A."/>
            <person name="Aono N."/>
            <person name="Aoyama T."/>
            <person name="Ambrose B.A."/>
            <person name="Ashton N.W."/>
            <person name="Axtell M.J."/>
            <person name="Barker E."/>
            <person name="Barker M.S."/>
            <person name="Bennetzen J.L."/>
            <person name="Bonawitz N.D."/>
            <person name="Chapple C."/>
            <person name="Cheng C."/>
            <person name="Correa L.G."/>
            <person name="Dacre M."/>
            <person name="DeBarry J."/>
            <person name="Dreyer I."/>
            <person name="Elias M."/>
            <person name="Engstrom E.M."/>
            <person name="Estelle M."/>
            <person name="Feng L."/>
            <person name="Finet C."/>
            <person name="Floyd S.K."/>
            <person name="Frommer W.B."/>
            <person name="Fujita T."/>
            <person name="Gramzow L."/>
            <person name="Gutensohn M."/>
            <person name="Harholt J."/>
            <person name="Hattori M."/>
            <person name="Heyl A."/>
            <person name="Hirai T."/>
            <person name="Hiwatashi Y."/>
            <person name="Ishikawa M."/>
            <person name="Iwata M."/>
            <person name="Karol K.G."/>
            <person name="Koehler B."/>
            <person name="Kolukisaoglu U."/>
            <person name="Kubo M."/>
            <person name="Kurata T."/>
            <person name="Lalonde S."/>
            <person name="Li K."/>
            <person name="Li Y."/>
            <person name="Litt A."/>
            <person name="Lyons E."/>
            <person name="Manning G."/>
            <person name="Maruyama T."/>
            <person name="Michael T.P."/>
            <person name="Mikami K."/>
            <person name="Miyazaki S."/>
            <person name="Morinaga S."/>
            <person name="Murata T."/>
            <person name="Mueller-Roeber B."/>
            <person name="Nelson D.R."/>
            <person name="Obara M."/>
            <person name="Oguri Y."/>
            <person name="Olmstead R.G."/>
            <person name="Onodera N."/>
            <person name="Petersen B.L."/>
            <person name="Pils B."/>
            <person name="Prigge M."/>
            <person name="Rensing S.A."/>
            <person name="Riano-Pachon D.M."/>
            <person name="Roberts A.W."/>
            <person name="Sato Y."/>
            <person name="Scheller H.V."/>
            <person name="Schulz B."/>
            <person name="Schulz C."/>
            <person name="Shakirov E.V."/>
            <person name="Shibagaki N."/>
            <person name="Shinohara N."/>
            <person name="Shippen D.E."/>
            <person name="Soerensen I."/>
            <person name="Sotooka R."/>
            <person name="Sugimoto N."/>
            <person name="Sugita M."/>
            <person name="Sumikawa N."/>
            <person name="Tanurdzic M."/>
            <person name="Theissen G."/>
            <person name="Ulvskov P."/>
            <person name="Wakazuki S."/>
            <person name="Weng J.K."/>
            <person name="Willats W.W."/>
            <person name="Wipf D."/>
            <person name="Wolf P.G."/>
            <person name="Yang L."/>
            <person name="Zimmer A.D."/>
            <person name="Zhu Q."/>
            <person name="Mitros T."/>
            <person name="Hellsten U."/>
            <person name="Loque D."/>
            <person name="Otillar R."/>
            <person name="Salamov A."/>
            <person name="Schmutz J."/>
            <person name="Shapiro H."/>
            <person name="Lindquist E."/>
            <person name="Lucas S."/>
            <person name="Rokhsar D."/>
            <person name="Grigoriev I.V."/>
        </authorList>
    </citation>
    <scope>NUCLEOTIDE SEQUENCE [LARGE SCALE GENOMIC DNA]</scope>
</reference>
<feature type="domain" description="General transcription factor 3C polypeptide 1 winged-helix" evidence="8">
    <location>
        <begin position="1"/>
        <end position="103"/>
    </location>
</feature>
<feature type="domain" description="DUF7647" evidence="13">
    <location>
        <begin position="651"/>
        <end position="832"/>
    </location>
</feature>
<evidence type="ECO:0000259" key="12">
    <source>
        <dbReference type="Pfam" id="PF24657"/>
    </source>
</evidence>
<dbReference type="Pfam" id="PF24658">
    <property type="entry name" value="DUF7647"/>
    <property type="match status" value="1"/>
</dbReference>
<feature type="domain" description="DUF7646" evidence="12">
    <location>
        <begin position="316"/>
        <end position="397"/>
    </location>
</feature>
<dbReference type="FunCoup" id="D8SCA7">
    <property type="interactions" value="1333"/>
</dbReference>
<feature type="region of interest" description="Disordered" evidence="6">
    <location>
        <begin position="388"/>
        <end position="415"/>
    </location>
</feature>
<dbReference type="Pfam" id="PF24101">
    <property type="entry name" value="WHD_GTF3C1"/>
    <property type="match status" value="1"/>
</dbReference>
<dbReference type="InterPro" id="IPR056428">
    <property type="entry name" value="WH_GTF3C1"/>
</dbReference>
<keyword evidence="5" id="KW-0539">Nucleus</keyword>
<dbReference type="PANTHER" id="PTHR15180">
    <property type="entry name" value="GENERAL TRANSCRIPTION FACTOR 3C POLYPEPTIDE 1"/>
    <property type="match status" value="1"/>
</dbReference>
<evidence type="ECO:0000256" key="5">
    <source>
        <dbReference type="ARBA" id="ARBA00023242"/>
    </source>
</evidence>
<dbReference type="InterPro" id="IPR044210">
    <property type="entry name" value="Tfc3-like"/>
</dbReference>
<evidence type="ECO:0000256" key="2">
    <source>
        <dbReference type="ARBA" id="ARBA00022553"/>
    </source>
</evidence>
<dbReference type="GO" id="GO:0003677">
    <property type="term" value="F:DNA binding"/>
    <property type="evidence" value="ECO:0007669"/>
    <property type="project" value="UniProtKB-KW"/>
</dbReference>
<dbReference type="Pfam" id="PF24655">
    <property type="entry name" value="DUF7645"/>
    <property type="match status" value="1"/>
</dbReference>
<dbReference type="Pfam" id="PF04182">
    <property type="entry name" value="B-block_TFIIIC"/>
    <property type="match status" value="1"/>
</dbReference>
<protein>
    <submittedName>
        <fullName evidence="14">Uncharacterized protein</fullName>
    </submittedName>
</protein>
<dbReference type="Pfam" id="PF23704">
    <property type="entry name" value="WHD_GTF3C1_N"/>
    <property type="match status" value="1"/>
</dbReference>